<dbReference type="EMBL" id="CATQJA010000790">
    <property type="protein sequence ID" value="CAJ0564060.1"/>
    <property type="molecule type" value="Genomic_DNA"/>
</dbReference>
<dbReference type="PANTHER" id="PTHR34311:SF5">
    <property type="entry name" value="SECRETED PROTEIN"/>
    <property type="match status" value="1"/>
</dbReference>
<proteinExistence type="predicted"/>
<accession>A0AA36C8S7</accession>
<evidence type="ECO:0000313" key="3">
    <source>
        <dbReference type="EMBL" id="CAJ0572519.1"/>
    </source>
</evidence>
<evidence type="ECO:0000313" key="4">
    <source>
        <dbReference type="Proteomes" id="UP001177023"/>
    </source>
</evidence>
<feature type="chain" id="PRO_5041588871" evidence="1">
    <location>
        <begin position="17"/>
        <end position="264"/>
    </location>
</feature>
<evidence type="ECO:0000256" key="1">
    <source>
        <dbReference type="SAM" id="SignalP"/>
    </source>
</evidence>
<dbReference type="PANTHER" id="PTHR34311">
    <property type="entry name" value="PROTEIN CBG21698-RELATED"/>
    <property type="match status" value="1"/>
</dbReference>
<comment type="caution">
    <text evidence="2">The sequence shown here is derived from an EMBL/GenBank/DDBJ whole genome shotgun (WGS) entry which is preliminary data.</text>
</comment>
<sequence length="264" mass="29099">MRAVVLLVAIAAAAWAQNTCYTTDLNAATATLASKIGLQNTTGIWKDYTIFNYFLLDQWGQNPGSTQNILNVCNALDTFYGMLYPKGNYFCFSLQNLLQQGADPTSAFSIDGTFAQYAFNCGPGLTTLLHENLPCVQRTIAGYQNTLKACLTSFTNNVLHDPQNSCTYLGQWENCFVAPFNTTACRSGSAADVWWACESARKFGLNRALNCGNTCDYHMGPPQAAEYQAEHIKMVDGVAHFKIPDYWTLVDGVKQLIVGPWMSD</sequence>
<keyword evidence="4" id="KW-1185">Reference proteome</keyword>
<organism evidence="2 4">
    <name type="scientific">Mesorhabditis spiculigera</name>
    <dbReference type="NCBI Taxonomy" id="96644"/>
    <lineage>
        <taxon>Eukaryota</taxon>
        <taxon>Metazoa</taxon>
        <taxon>Ecdysozoa</taxon>
        <taxon>Nematoda</taxon>
        <taxon>Chromadorea</taxon>
        <taxon>Rhabditida</taxon>
        <taxon>Rhabditina</taxon>
        <taxon>Rhabditomorpha</taxon>
        <taxon>Rhabditoidea</taxon>
        <taxon>Rhabditidae</taxon>
        <taxon>Mesorhabditinae</taxon>
        <taxon>Mesorhabditis</taxon>
    </lineage>
</organism>
<dbReference type="EMBL" id="CATQJA010002600">
    <property type="protein sequence ID" value="CAJ0572519.1"/>
    <property type="molecule type" value="Genomic_DNA"/>
</dbReference>
<reference evidence="2" key="1">
    <citation type="submission" date="2023-06" db="EMBL/GenBank/DDBJ databases">
        <authorList>
            <person name="Delattre M."/>
        </authorList>
    </citation>
    <scope>NUCLEOTIDE SEQUENCE</scope>
    <source>
        <strain evidence="2">AF72</strain>
    </source>
</reference>
<gene>
    <name evidence="3" type="ORF">MSPICULIGERA_LOCUS10903</name>
    <name evidence="2" type="ORF">MSPICULIGERA_LOCUS2756</name>
</gene>
<dbReference type="Proteomes" id="UP001177023">
    <property type="component" value="Unassembled WGS sequence"/>
</dbReference>
<feature type="signal peptide" evidence="1">
    <location>
        <begin position="1"/>
        <end position="16"/>
    </location>
</feature>
<name>A0AA36C8S7_9BILA</name>
<keyword evidence="1" id="KW-0732">Signal</keyword>
<dbReference type="AlphaFoldDB" id="A0AA36C8S7"/>
<feature type="non-terminal residue" evidence="2">
    <location>
        <position position="1"/>
    </location>
</feature>
<evidence type="ECO:0000313" key="2">
    <source>
        <dbReference type="EMBL" id="CAJ0564060.1"/>
    </source>
</evidence>
<protein>
    <submittedName>
        <fullName evidence="2">Uncharacterized protein</fullName>
    </submittedName>
</protein>